<dbReference type="GO" id="GO:0005737">
    <property type="term" value="C:cytoplasm"/>
    <property type="evidence" value="ECO:0007669"/>
    <property type="project" value="UniProtKB-SubCell"/>
</dbReference>
<evidence type="ECO:0000256" key="5">
    <source>
        <dbReference type="ARBA" id="ARBA00022741"/>
    </source>
</evidence>
<evidence type="ECO:0000256" key="10">
    <source>
        <dbReference type="SAM" id="Coils"/>
    </source>
</evidence>
<dbReference type="InterPro" id="IPR032501">
    <property type="entry name" value="Prot_ATP_ID_OB_2nd"/>
</dbReference>
<dbReference type="GO" id="GO:0005634">
    <property type="term" value="C:nucleus"/>
    <property type="evidence" value="ECO:0007669"/>
    <property type="project" value="UniProtKB-SubCell"/>
</dbReference>
<dbReference type="SUPFAM" id="SSF52540">
    <property type="entry name" value="P-loop containing nucleoside triphosphate hydrolases"/>
    <property type="match status" value="1"/>
</dbReference>
<dbReference type="GO" id="GO:0016887">
    <property type="term" value="F:ATP hydrolysis activity"/>
    <property type="evidence" value="ECO:0007669"/>
    <property type="project" value="InterPro"/>
</dbReference>
<keyword evidence="10" id="KW-0175">Coiled coil</keyword>
<dbReference type="FunFam" id="1.10.8.60:FF:000009">
    <property type="entry name" value="26S protease regulatory subunit 6A"/>
    <property type="match status" value="1"/>
</dbReference>
<protein>
    <recommendedName>
        <fullName evidence="11">AAA+ ATPase domain-containing protein</fullName>
    </recommendedName>
</protein>
<keyword evidence="5 9" id="KW-0547">Nucleotide-binding</keyword>
<dbReference type="GO" id="GO:0005524">
    <property type="term" value="F:ATP binding"/>
    <property type="evidence" value="ECO:0007669"/>
    <property type="project" value="UniProtKB-KW"/>
</dbReference>
<dbReference type="Pfam" id="PF17862">
    <property type="entry name" value="AAA_lid_3"/>
    <property type="match status" value="1"/>
</dbReference>
<evidence type="ECO:0000256" key="8">
    <source>
        <dbReference type="ARBA" id="ARBA00023242"/>
    </source>
</evidence>
<dbReference type="InterPro" id="IPR041569">
    <property type="entry name" value="AAA_lid_3"/>
</dbReference>
<organism evidence="12 13">
    <name type="scientific">Papaver nudicaule</name>
    <name type="common">Iceland poppy</name>
    <dbReference type="NCBI Taxonomy" id="74823"/>
    <lineage>
        <taxon>Eukaryota</taxon>
        <taxon>Viridiplantae</taxon>
        <taxon>Streptophyta</taxon>
        <taxon>Embryophyta</taxon>
        <taxon>Tracheophyta</taxon>
        <taxon>Spermatophyta</taxon>
        <taxon>Magnoliopsida</taxon>
        <taxon>Ranunculales</taxon>
        <taxon>Papaveraceae</taxon>
        <taxon>Papaveroideae</taxon>
        <taxon>Papaver</taxon>
    </lineage>
</organism>
<keyword evidence="8" id="KW-0539">Nucleus</keyword>
<dbReference type="InterPro" id="IPR003593">
    <property type="entry name" value="AAA+_ATPase"/>
</dbReference>
<dbReference type="Gene3D" id="2.40.50.140">
    <property type="entry name" value="Nucleic acid-binding proteins"/>
    <property type="match status" value="1"/>
</dbReference>
<dbReference type="Pfam" id="PF00004">
    <property type="entry name" value="AAA"/>
    <property type="match status" value="1"/>
</dbReference>
<keyword evidence="4" id="KW-0963">Cytoplasm</keyword>
<dbReference type="InterPro" id="IPR050221">
    <property type="entry name" value="26S_Proteasome_ATPase"/>
</dbReference>
<gene>
    <name evidence="12" type="ORF">MKW94_021245</name>
</gene>
<accession>A0AA41VQP8</accession>
<evidence type="ECO:0000259" key="11">
    <source>
        <dbReference type="SMART" id="SM00382"/>
    </source>
</evidence>
<sequence>MGSSSESAATAMMDLEGGDMEDELASMSLNDILVKSRLLDGETRALDSELQRLNREIETCKEDIKANKEKIKLNKQLPYLVATVVESTPPHNQCQLQTIYLPVPGLVDPTELKPGDMVGVNKDSYLIFEKLPGEYDSRVKAMEVDEKPTEDYNDIGGCETQIMELQEAVVLPLTHKERFEKIGIRAPKGVLLYGPPGTGKTLMARACAAQTNATFLKLAGPQLVQMFIGDGAKLVRDAFKLAKEKAPSILFIDEIDAIGTKRFDSDANGDREVQRTMLELLNQLDGFGSSDQIKVIAATNRTDVLDPALMRSGRLDRKIEFPHPSEEARARILQIHSRKMNVHPDVNFEELARSTDDFNGAQLKAVCTEAGMLALRRDADEIIHEDFNEGIIQVQSKKKASLNYYA</sequence>
<dbReference type="SMART" id="SM00382">
    <property type="entry name" value="AAA"/>
    <property type="match status" value="1"/>
</dbReference>
<dbReference type="Gene3D" id="3.40.50.300">
    <property type="entry name" value="P-loop containing nucleotide triphosphate hydrolases"/>
    <property type="match status" value="1"/>
</dbReference>
<evidence type="ECO:0000313" key="13">
    <source>
        <dbReference type="Proteomes" id="UP001177140"/>
    </source>
</evidence>
<feature type="domain" description="AAA+ ATPase" evidence="11">
    <location>
        <begin position="186"/>
        <end position="325"/>
    </location>
</feature>
<evidence type="ECO:0000256" key="2">
    <source>
        <dbReference type="ARBA" id="ARBA00004496"/>
    </source>
</evidence>
<dbReference type="Proteomes" id="UP001177140">
    <property type="component" value="Unassembled WGS sequence"/>
</dbReference>
<evidence type="ECO:0000256" key="6">
    <source>
        <dbReference type="ARBA" id="ARBA00022840"/>
    </source>
</evidence>
<dbReference type="PANTHER" id="PTHR23073">
    <property type="entry name" value="26S PROTEASOME REGULATORY SUBUNIT"/>
    <property type="match status" value="1"/>
</dbReference>
<dbReference type="InterPro" id="IPR027417">
    <property type="entry name" value="P-loop_NTPase"/>
</dbReference>
<reference evidence="12" key="1">
    <citation type="submission" date="2022-03" db="EMBL/GenBank/DDBJ databases">
        <title>A functionally conserved STORR gene fusion in Papaver species that diverged 16.8 million years ago.</title>
        <authorList>
            <person name="Catania T."/>
        </authorList>
    </citation>
    <scope>NUCLEOTIDE SEQUENCE</scope>
    <source>
        <strain evidence="12">S-191538</strain>
    </source>
</reference>
<evidence type="ECO:0000256" key="3">
    <source>
        <dbReference type="ARBA" id="ARBA00006914"/>
    </source>
</evidence>
<comment type="caution">
    <text evidence="12">The sequence shown here is derived from an EMBL/GenBank/DDBJ whole genome shotgun (WGS) entry which is preliminary data.</text>
</comment>
<evidence type="ECO:0000313" key="12">
    <source>
        <dbReference type="EMBL" id="MCL7045662.1"/>
    </source>
</evidence>
<dbReference type="PROSITE" id="PS00674">
    <property type="entry name" value="AAA"/>
    <property type="match status" value="1"/>
</dbReference>
<evidence type="ECO:0000256" key="1">
    <source>
        <dbReference type="ARBA" id="ARBA00004123"/>
    </source>
</evidence>
<dbReference type="InterPro" id="IPR003960">
    <property type="entry name" value="ATPase_AAA_CS"/>
</dbReference>
<dbReference type="AlphaFoldDB" id="A0AA41VQP8"/>
<dbReference type="Gene3D" id="1.10.8.60">
    <property type="match status" value="1"/>
</dbReference>
<dbReference type="InterPro" id="IPR003959">
    <property type="entry name" value="ATPase_AAA_core"/>
</dbReference>
<evidence type="ECO:0000256" key="7">
    <source>
        <dbReference type="ARBA" id="ARBA00022942"/>
    </source>
</evidence>
<dbReference type="FunFam" id="3.40.50.300:FF:000037">
    <property type="entry name" value="26S protease regulatory subunit 6A"/>
    <property type="match status" value="1"/>
</dbReference>
<evidence type="ECO:0000256" key="9">
    <source>
        <dbReference type="RuleBase" id="RU003651"/>
    </source>
</evidence>
<comment type="subcellular location">
    <subcellularLocation>
        <location evidence="2">Cytoplasm</location>
    </subcellularLocation>
    <subcellularLocation>
        <location evidence="1">Nucleus</location>
    </subcellularLocation>
</comment>
<dbReference type="EMBL" id="JAJJMA010272291">
    <property type="protein sequence ID" value="MCL7045662.1"/>
    <property type="molecule type" value="Genomic_DNA"/>
</dbReference>
<dbReference type="Pfam" id="PF16450">
    <property type="entry name" value="Prot_ATP_ID_OB_C"/>
    <property type="match status" value="1"/>
</dbReference>
<keyword evidence="13" id="KW-1185">Reference proteome</keyword>
<evidence type="ECO:0000256" key="4">
    <source>
        <dbReference type="ARBA" id="ARBA00022490"/>
    </source>
</evidence>
<feature type="coiled-coil region" evidence="10">
    <location>
        <begin position="43"/>
        <end position="70"/>
    </location>
</feature>
<keyword evidence="7" id="KW-0647">Proteasome</keyword>
<keyword evidence="6 9" id="KW-0067">ATP-binding</keyword>
<dbReference type="InterPro" id="IPR012340">
    <property type="entry name" value="NA-bd_OB-fold"/>
</dbReference>
<comment type="similarity">
    <text evidence="3 9">Belongs to the AAA ATPase family.</text>
</comment>
<dbReference type="GO" id="GO:0000502">
    <property type="term" value="C:proteasome complex"/>
    <property type="evidence" value="ECO:0007669"/>
    <property type="project" value="UniProtKB-KW"/>
</dbReference>
<name>A0AA41VQP8_PAPNU</name>
<proteinExistence type="inferred from homology"/>